<sequence>MNNEGWYAHPSAASTAVSSSESSAAAATAKGTPQLPAAVAPSPIQTKPAPAEPSQRQNPGAVPAVSQAVSQAPPRTRPPTPAAAPPKASNSMFSATAAAAAEAAMRNRPATPAGASGASPSGSRRPVLGPPPPITAPGSPTATGSSRAPAPTPSRNRDSRASPPPMRTAAWLKHAAPRACTVHRQAAQAARDATVKVVSDSISLPLTRHSSSPHPGHPTYLSWPLAPSSRAPLLTPPPAPPHCTQVDWDQERRRTPTPMRARTPTPLGRRPRTPRASTPSAAVASPAEGAAAAPLRAADLMAADTKPGPSTSEAVQVCGGPPGAGPGSCHRIAPSTAGLLSSTAVHTPPA</sequence>
<feature type="region of interest" description="Disordered" evidence="1">
    <location>
        <begin position="231"/>
        <end position="329"/>
    </location>
</feature>
<proteinExistence type="predicted"/>
<feature type="compositionally biased region" description="Low complexity" evidence="1">
    <location>
        <begin position="95"/>
        <end position="126"/>
    </location>
</feature>
<gene>
    <name evidence="2" type="ORF">HaLaN_31840</name>
</gene>
<evidence type="ECO:0000313" key="3">
    <source>
        <dbReference type="Proteomes" id="UP000485058"/>
    </source>
</evidence>
<feature type="non-terminal residue" evidence="2">
    <location>
        <position position="1"/>
    </location>
</feature>
<dbReference type="PRINTS" id="PR01217">
    <property type="entry name" value="PRICHEXTENSN"/>
</dbReference>
<feature type="compositionally biased region" description="Pro residues" evidence="1">
    <location>
        <begin position="75"/>
        <end position="84"/>
    </location>
</feature>
<dbReference type="AlphaFoldDB" id="A0A6A0AJD7"/>
<evidence type="ECO:0000256" key="1">
    <source>
        <dbReference type="SAM" id="MobiDB-lite"/>
    </source>
</evidence>
<evidence type="ECO:0000313" key="2">
    <source>
        <dbReference type="EMBL" id="GFH32595.1"/>
    </source>
</evidence>
<feature type="region of interest" description="Disordered" evidence="1">
    <location>
        <begin position="1"/>
        <end position="176"/>
    </location>
</feature>
<reference evidence="2 3" key="1">
    <citation type="submission" date="2020-02" db="EMBL/GenBank/DDBJ databases">
        <title>Draft genome sequence of Haematococcus lacustris strain NIES-144.</title>
        <authorList>
            <person name="Morimoto D."/>
            <person name="Nakagawa S."/>
            <person name="Yoshida T."/>
            <person name="Sawayama S."/>
        </authorList>
    </citation>
    <scope>NUCLEOTIDE SEQUENCE [LARGE SCALE GENOMIC DNA]</scope>
    <source>
        <strain evidence="2 3">NIES-144</strain>
    </source>
</reference>
<organism evidence="2 3">
    <name type="scientific">Haematococcus lacustris</name>
    <name type="common">Green alga</name>
    <name type="synonym">Haematococcus pluvialis</name>
    <dbReference type="NCBI Taxonomy" id="44745"/>
    <lineage>
        <taxon>Eukaryota</taxon>
        <taxon>Viridiplantae</taxon>
        <taxon>Chlorophyta</taxon>
        <taxon>core chlorophytes</taxon>
        <taxon>Chlorophyceae</taxon>
        <taxon>CS clade</taxon>
        <taxon>Chlamydomonadales</taxon>
        <taxon>Haematococcaceae</taxon>
        <taxon>Haematococcus</taxon>
    </lineage>
</organism>
<dbReference type="EMBL" id="BLLF01006853">
    <property type="protein sequence ID" value="GFH32595.1"/>
    <property type="molecule type" value="Genomic_DNA"/>
</dbReference>
<keyword evidence="3" id="KW-1185">Reference proteome</keyword>
<feature type="compositionally biased region" description="Low complexity" evidence="1">
    <location>
        <begin position="11"/>
        <end position="29"/>
    </location>
</feature>
<dbReference type="Proteomes" id="UP000485058">
    <property type="component" value="Unassembled WGS sequence"/>
</dbReference>
<protein>
    <submittedName>
        <fullName evidence="2">Uncharacterized protein</fullName>
    </submittedName>
</protein>
<feature type="non-terminal residue" evidence="2">
    <location>
        <position position="350"/>
    </location>
</feature>
<name>A0A6A0AJD7_HAELA</name>
<comment type="caution">
    <text evidence="2">The sequence shown here is derived from an EMBL/GenBank/DDBJ whole genome shotgun (WGS) entry which is preliminary data.</text>
</comment>
<feature type="compositionally biased region" description="Low complexity" evidence="1">
    <location>
        <begin position="61"/>
        <end position="74"/>
    </location>
</feature>
<accession>A0A6A0AJD7</accession>
<feature type="compositionally biased region" description="Low complexity" evidence="1">
    <location>
        <begin position="256"/>
        <end position="303"/>
    </location>
</feature>